<evidence type="ECO:0000313" key="3">
    <source>
        <dbReference type="EMBL" id="RCJ09305.1"/>
    </source>
</evidence>
<evidence type="ECO:0000256" key="1">
    <source>
        <dbReference type="SAM" id="MobiDB-lite"/>
    </source>
</evidence>
<dbReference type="Pfam" id="PF07866">
    <property type="entry name" value="DUF1653"/>
    <property type="match status" value="1"/>
</dbReference>
<organism evidence="3 4">
    <name type="scientific">Cupriavidus necator</name>
    <name type="common">Alcaligenes eutrophus</name>
    <name type="synonym">Ralstonia eutropha</name>
    <dbReference type="NCBI Taxonomy" id="106590"/>
    <lineage>
        <taxon>Bacteria</taxon>
        <taxon>Pseudomonadati</taxon>
        <taxon>Pseudomonadota</taxon>
        <taxon>Betaproteobacteria</taxon>
        <taxon>Burkholderiales</taxon>
        <taxon>Burkholderiaceae</taxon>
        <taxon>Cupriavidus</taxon>
    </lineage>
</organism>
<dbReference type="SUPFAM" id="SSF109604">
    <property type="entry name" value="HD-domain/PDEase-like"/>
    <property type="match status" value="1"/>
</dbReference>
<dbReference type="InterPro" id="IPR037135">
    <property type="entry name" value="DUF1653-like_dom_sf"/>
</dbReference>
<dbReference type="InterPro" id="IPR009218">
    <property type="entry name" value="HD_phosphohydro"/>
</dbReference>
<dbReference type="AlphaFoldDB" id="A0A367PQW3"/>
<dbReference type="EMBL" id="QDHA01000015">
    <property type="protein sequence ID" value="RCJ09305.1"/>
    <property type="molecule type" value="Genomic_DNA"/>
</dbReference>
<comment type="caution">
    <text evidence="3">The sequence shown here is derived from an EMBL/GenBank/DDBJ whole genome shotgun (WGS) entry which is preliminary data.</text>
</comment>
<protein>
    <submittedName>
        <fullName evidence="3">DUF1653 domain-containing protein</fullName>
    </submittedName>
</protein>
<evidence type="ECO:0000259" key="2">
    <source>
        <dbReference type="Pfam" id="PF07866"/>
    </source>
</evidence>
<accession>A0A367PQW3</accession>
<dbReference type="Proteomes" id="UP000253501">
    <property type="component" value="Unassembled WGS sequence"/>
</dbReference>
<evidence type="ECO:0000313" key="4">
    <source>
        <dbReference type="Proteomes" id="UP000253501"/>
    </source>
</evidence>
<dbReference type="RefSeq" id="WP_114131378.1">
    <property type="nucleotide sequence ID" value="NZ_CP068434.1"/>
</dbReference>
<proteinExistence type="predicted"/>
<dbReference type="PANTHER" id="PTHR21174:SF0">
    <property type="entry name" value="HD PHOSPHOHYDROLASE FAMILY PROTEIN-RELATED"/>
    <property type="match status" value="1"/>
</dbReference>
<sequence length="309" mass="33359">MAIRNAGCRTMTQPPASQPPAPVFHGDPAELPADPNLVAGMPYLHYKGGAYTAVGIGRFEADLAPVVVYRAMRDPSLLWVRRADVFSEPVITPHGEVPRFAPAWPAALACLHFLPRQAVLDVLALHDTPYRHYHDRRHILEMFETAHARGIALDRAQALAVLCHDAVYVAGCEHNEAASAALIETVAPGEDRAVLDRAAQIVLDTRGHGPSIAGAETVLDLDLLRLAAAPEIFDAHSLDVFAENRALLAARTGLQGEALETEFMRRRAAFLGKLAQRPQLFLTEAFADCEAPARANIARIVGAAGASRD</sequence>
<feature type="region of interest" description="Disordered" evidence="1">
    <location>
        <begin position="1"/>
        <end position="27"/>
    </location>
</feature>
<dbReference type="InterPro" id="IPR023387">
    <property type="entry name" value="DUF1653-like_dom"/>
</dbReference>
<dbReference type="PANTHER" id="PTHR21174">
    <property type="match status" value="1"/>
</dbReference>
<reference evidence="3 4" key="1">
    <citation type="submission" date="2018-04" db="EMBL/GenBank/DDBJ databases">
        <title>Cupriavidus necator CR12 genome sequencing and assembly.</title>
        <authorList>
            <person name="Ben Fekih I."/>
            <person name="Mazhar H.S."/>
            <person name="Bello S.K."/>
            <person name="Rensing C."/>
        </authorList>
    </citation>
    <scope>NUCLEOTIDE SEQUENCE [LARGE SCALE GENOMIC DNA]</scope>
    <source>
        <strain evidence="3 4">CR12</strain>
    </source>
</reference>
<name>A0A367PQW3_CUPNE</name>
<dbReference type="Gene3D" id="2.30.30.320">
    <property type="entry name" value="DUF1653-like domain"/>
    <property type="match status" value="1"/>
</dbReference>
<feature type="domain" description="DUF1653" evidence="2">
    <location>
        <begin position="42"/>
        <end position="101"/>
    </location>
</feature>
<gene>
    <name evidence="3" type="ORF">DDK22_07195</name>
</gene>